<proteinExistence type="predicted"/>
<evidence type="ECO:0000313" key="4">
    <source>
        <dbReference type="Proteomes" id="UP000008363"/>
    </source>
</evidence>
<feature type="region of interest" description="Disordered" evidence="1">
    <location>
        <begin position="173"/>
        <end position="194"/>
    </location>
</feature>
<comment type="caution">
    <text evidence="3">The sequence shown here is derived from an EMBL/GenBank/DDBJ whole genome shotgun (WGS) entry which is preliminary data.</text>
</comment>
<dbReference type="OrthoDB" id="4380370at2"/>
<dbReference type="Proteomes" id="UP000008363">
    <property type="component" value="Unassembled WGS sequence"/>
</dbReference>
<dbReference type="SUPFAM" id="SSF52402">
    <property type="entry name" value="Adenine nucleotide alpha hydrolases-like"/>
    <property type="match status" value="1"/>
</dbReference>
<reference evidence="3 4" key="1">
    <citation type="submission" date="2012-08" db="EMBL/GenBank/DDBJ databases">
        <title>Whole genome shotgun sequence of Gordonia rhizosphera NBRC 16068.</title>
        <authorList>
            <person name="Takarada H."/>
            <person name="Isaki S."/>
            <person name="Hosoyama A."/>
            <person name="Tsuchikane K."/>
            <person name="Katsumata H."/>
            <person name="Baba S."/>
            <person name="Ohji S."/>
            <person name="Yamazaki S."/>
            <person name="Fujita N."/>
        </authorList>
    </citation>
    <scope>NUCLEOTIDE SEQUENCE [LARGE SCALE GENOMIC DNA]</scope>
    <source>
        <strain evidence="3 4">NBRC 16068</strain>
    </source>
</reference>
<dbReference type="AlphaFoldDB" id="K6WNM7"/>
<sequence>MTTYRGRWEQVDGVSCGRGPVIVGYTGTDASLRAVTASARTLDPTIELVLVCAVTRRRRRAQPTTFLHDALKSEAYLLTPEATTDELLRHAAETAQRECARQIRIRTETGDPVTVLARAAADLDASAVILGMNGPGPGALARALRRRVGSEADLFVTDGTTFLYAASGTTVTAGAGRSSSRPVWDPTGVGVAHG</sequence>
<accession>K6WNM7</accession>
<protein>
    <recommendedName>
        <fullName evidence="2">UspA domain-containing protein</fullName>
    </recommendedName>
</protein>
<gene>
    <name evidence="3" type="ORF">GORHZ_243_00060</name>
</gene>
<organism evidence="3 4">
    <name type="scientific">Gordonia rhizosphera NBRC 16068</name>
    <dbReference type="NCBI Taxonomy" id="1108045"/>
    <lineage>
        <taxon>Bacteria</taxon>
        <taxon>Bacillati</taxon>
        <taxon>Actinomycetota</taxon>
        <taxon>Actinomycetes</taxon>
        <taxon>Mycobacteriales</taxon>
        <taxon>Gordoniaceae</taxon>
        <taxon>Gordonia</taxon>
    </lineage>
</organism>
<dbReference type="InterPro" id="IPR014729">
    <property type="entry name" value="Rossmann-like_a/b/a_fold"/>
</dbReference>
<dbReference type="EMBL" id="BAHC01000243">
    <property type="protein sequence ID" value="GAB93732.1"/>
    <property type="molecule type" value="Genomic_DNA"/>
</dbReference>
<evidence type="ECO:0000313" key="3">
    <source>
        <dbReference type="EMBL" id="GAB93732.1"/>
    </source>
</evidence>
<keyword evidence="4" id="KW-1185">Reference proteome</keyword>
<dbReference type="RefSeq" id="WP_006339277.1">
    <property type="nucleotide sequence ID" value="NZ_BAHC01000243.1"/>
</dbReference>
<dbReference type="Gene3D" id="3.40.50.620">
    <property type="entry name" value="HUPs"/>
    <property type="match status" value="1"/>
</dbReference>
<feature type="domain" description="UspA" evidence="2">
    <location>
        <begin position="20"/>
        <end position="144"/>
    </location>
</feature>
<dbReference type="eggNOG" id="COG0589">
    <property type="taxonomic scope" value="Bacteria"/>
</dbReference>
<dbReference type="STRING" id="1108045.GORHZ_243_00060"/>
<dbReference type="InterPro" id="IPR006016">
    <property type="entry name" value="UspA"/>
</dbReference>
<evidence type="ECO:0000259" key="2">
    <source>
        <dbReference type="Pfam" id="PF00582"/>
    </source>
</evidence>
<evidence type="ECO:0000256" key="1">
    <source>
        <dbReference type="SAM" id="MobiDB-lite"/>
    </source>
</evidence>
<dbReference type="Pfam" id="PF00582">
    <property type="entry name" value="Usp"/>
    <property type="match status" value="1"/>
</dbReference>
<name>K6WNM7_9ACTN</name>